<proteinExistence type="predicted"/>
<evidence type="ECO:0000313" key="4">
    <source>
        <dbReference type="Proteomes" id="UP000219167"/>
    </source>
</evidence>
<dbReference type="Proteomes" id="UP000219167">
    <property type="component" value="Unassembled WGS sequence"/>
</dbReference>
<dbReference type="InterPro" id="IPR002035">
    <property type="entry name" value="VWF_A"/>
</dbReference>
<dbReference type="InterPro" id="IPR036465">
    <property type="entry name" value="vWFA_dom_sf"/>
</dbReference>
<keyword evidence="1" id="KW-0472">Membrane</keyword>
<dbReference type="OrthoDB" id="7522752at2"/>
<accession>A0A285U4X0</accession>
<name>A0A285U4X0_9HYPH</name>
<evidence type="ECO:0000313" key="3">
    <source>
        <dbReference type="EMBL" id="SOC36882.1"/>
    </source>
</evidence>
<dbReference type="InterPro" id="IPR028087">
    <property type="entry name" value="Tad_N"/>
</dbReference>
<keyword evidence="4" id="KW-1185">Reference proteome</keyword>
<dbReference type="AlphaFoldDB" id="A0A285U4X0"/>
<dbReference type="SUPFAM" id="SSF53300">
    <property type="entry name" value="vWA-like"/>
    <property type="match status" value="1"/>
</dbReference>
<feature type="domain" description="VWFA" evidence="2">
    <location>
        <begin position="170"/>
        <end position="403"/>
    </location>
</feature>
<dbReference type="Pfam" id="PF00092">
    <property type="entry name" value="VWA"/>
    <property type="match status" value="1"/>
</dbReference>
<reference evidence="3 4" key="1">
    <citation type="submission" date="2017-08" db="EMBL/GenBank/DDBJ databases">
        <authorList>
            <person name="de Groot N.N."/>
        </authorList>
    </citation>
    <scope>NUCLEOTIDE SEQUENCE [LARGE SCALE GENOMIC DNA]</scope>
    <source>
        <strain evidence="3 4">JC85</strain>
    </source>
</reference>
<dbReference type="CDD" id="cd00198">
    <property type="entry name" value="vWFA"/>
    <property type="match status" value="1"/>
</dbReference>
<dbReference type="Pfam" id="PF13400">
    <property type="entry name" value="Tad"/>
    <property type="match status" value="1"/>
</dbReference>
<dbReference type="PROSITE" id="PS50234">
    <property type="entry name" value="VWFA"/>
    <property type="match status" value="1"/>
</dbReference>
<dbReference type="RefSeq" id="WP_097137142.1">
    <property type="nucleotide sequence ID" value="NZ_OBQD01000003.1"/>
</dbReference>
<protein>
    <submittedName>
        <fullName evidence="3">Flp pilus assembly protein TadG</fullName>
    </submittedName>
</protein>
<organism evidence="3 4">
    <name type="scientific">Rhizobium subbaraonis</name>
    <dbReference type="NCBI Taxonomy" id="908946"/>
    <lineage>
        <taxon>Bacteria</taxon>
        <taxon>Pseudomonadati</taxon>
        <taxon>Pseudomonadota</taxon>
        <taxon>Alphaproteobacteria</taxon>
        <taxon>Hyphomicrobiales</taxon>
        <taxon>Rhizobiaceae</taxon>
        <taxon>Rhizobium/Agrobacterium group</taxon>
        <taxon>Rhizobium</taxon>
    </lineage>
</organism>
<dbReference type="SMART" id="SM00327">
    <property type="entry name" value="VWA"/>
    <property type="match status" value="1"/>
</dbReference>
<evidence type="ECO:0000259" key="2">
    <source>
        <dbReference type="PROSITE" id="PS50234"/>
    </source>
</evidence>
<keyword evidence="1" id="KW-0812">Transmembrane</keyword>
<dbReference type="EMBL" id="OBQD01000003">
    <property type="protein sequence ID" value="SOC36882.1"/>
    <property type="molecule type" value="Genomic_DNA"/>
</dbReference>
<dbReference type="Gene3D" id="3.40.50.410">
    <property type="entry name" value="von Willebrand factor, type A domain"/>
    <property type="match status" value="1"/>
</dbReference>
<feature type="transmembrane region" description="Helical" evidence="1">
    <location>
        <begin position="21"/>
        <end position="41"/>
    </location>
</feature>
<evidence type="ECO:0000256" key="1">
    <source>
        <dbReference type="SAM" id="Phobius"/>
    </source>
</evidence>
<keyword evidence="1" id="KW-1133">Transmembrane helix</keyword>
<sequence length="416" mass="45266">MKLATEKQGVLSRLIKDRRGNFGMMTALLLPVLLGAGGISIDLTQIMMTKSRLQDAADSAALAAASALANDKYTEADAKLLAMQFLKTQMQDGSDLDDEAAKEKLELLSNSEIDIQQIATVGTGKQFVVQINAQYGVDLNPLTRLLVKDVSTVNASTSAKSATESKNALSMFLVLDRSGSMSFITNDIASSTQKCKNWTEKNWGSNISETKPCYTRKIGALKLAVANLVTQLNTADPNKELVRTAAVSYNDKMQTETTFAWGTDAALAYVNALPTQPEGGTDSHAAFGKAYEKLTISDTSNEKTEEEYHKEKNGQVPTKYIVFMTDGENTAYNGSSNDSNSKKSDKETKAYCDLARTAKIEVYTVAFMAPKRGQELLQYCSTTTSHYYEAKDMAQLVAAFKTIGERAAGAYARLTH</sequence>
<gene>
    <name evidence="3" type="ORF">SAMN05892877_103221</name>
</gene>